<dbReference type="Pfam" id="PF03668">
    <property type="entry name" value="RapZ-like_N"/>
    <property type="match status" value="1"/>
</dbReference>
<keyword evidence="1 4" id="KW-0547">Nucleotide-binding</keyword>
<feature type="domain" description="RapZ C-terminal" evidence="6">
    <location>
        <begin position="177"/>
        <end position="297"/>
    </location>
</feature>
<dbReference type="InterPro" id="IPR027417">
    <property type="entry name" value="P-loop_NTPase"/>
</dbReference>
<keyword evidence="3 4" id="KW-0342">GTP-binding</keyword>
<evidence type="ECO:0000259" key="6">
    <source>
        <dbReference type="Pfam" id="PF22740"/>
    </source>
</evidence>
<feature type="binding site" evidence="4">
    <location>
        <begin position="72"/>
        <end position="75"/>
    </location>
    <ligand>
        <name>GTP</name>
        <dbReference type="ChEBI" id="CHEBI:37565"/>
    </ligand>
</feature>
<dbReference type="HAMAP" id="MF_00636">
    <property type="entry name" value="RapZ_like"/>
    <property type="match status" value="1"/>
</dbReference>
<evidence type="ECO:0000256" key="2">
    <source>
        <dbReference type="ARBA" id="ARBA00022840"/>
    </source>
</evidence>
<comment type="caution">
    <text evidence="7">The sequence shown here is derived from an EMBL/GenBank/DDBJ whole genome shotgun (WGS) entry which is preliminary data.</text>
</comment>
<dbReference type="Pfam" id="PF22740">
    <property type="entry name" value="PapZ_C"/>
    <property type="match status" value="1"/>
</dbReference>
<reference evidence="7 8" key="1">
    <citation type="journal article" date="2019" name="ISME J.">
        <title>Insights into ecological role of a new deltaproteobacterial order Candidatus Acidulodesulfobacterales by metagenomics and metatranscriptomics.</title>
        <authorList>
            <person name="Tan S."/>
            <person name="Liu J."/>
            <person name="Fang Y."/>
            <person name="Hedlund B.P."/>
            <person name="Lian Z.H."/>
            <person name="Huang L.Y."/>
            <person name="Li J.T."/>
            <person name="Huang L.N."/>
            <person name="Li W.J."/>
            <person name="Jiang H.C."/>
            <person name="Dong H.L."/>
            <person name="Shu W.S."/>
        </authorList>
    </citation>
    <scope>NUCLEOTIDE SEQUENCE [LARGE SCALE GENOMIC DNA]</scope>
    <source>
        <strain evidence="7">AP2</strain>
    </source>
</reference>
<dbReference type="PANTHER" id="PTHR30448:SF0">
    <property type="entry name" value="RNASE ADAPTER PROTEIN RAPZ"/>
    <property type="match status" value="1"/>
</dbReference>
<dbReference type="InterPro" id="IPR053930">
    <property type="entry name" value="RapZ-like_N"/>
</dbReference>
<dbReference type="EMBL" id="SGBC01000002">
    <property type="protein sequence ID" value="RZD16350.1"/>
    <property type="molecule type" value="Genomic_DNA"/>
</dbReference>
<evidence type="ECO:0000256" key="4">
    <source>
        <dbReference type="HAMAP-Rule" id="MF_00636"/>
    </source>
</evidence>
<gene>
    <name evidence="7" type="primary">rapZ</name>
    <name evidence="7" type="ORF">EVJ46_04800</name>
</gene>
<dbReference type="NCBIfam" id="NF003828">
    <property type="entry name" value="PRK05416.1"/>
    <property type="match status" value="1"/>
</dbReference>
<feature type="binding site" evidence="4">
    <location>
        <begin position="23"/>
        <end position="30"/>
    </location>
    <ligand>
        <name>ATP</name>
        <dbReference type="ChEBI" id="CHEBI:30616"/>
    </ligand>
</feature>
<organism evidence="7 8">
    <name type="scientific">Acididesulfobacter guangdongensis</name>
    <dbReference type="NCBI Taxonomy" id="2597225"/>
    <lineage>
        <taxon>Bacteria</taxon>
        <taxon>Deltaproteobacteria</taxon>
        <taxon>Candidatus Acidulodesulfobacterales</taxon>
        <taxon>Candidatus Acididesulfobacter</taxon>
    </lineage>
</organism>
<keyword evidence="2 4" id="KW-0067">ATP-binding</keyword>
<evidence type="ECO:0000256" key="1">
    <source>
        <dbReference type="ARBA" id="ARBA00022741"/>
    </source>
</evidence>
<dbReference type="InterPro" id="IPR005337">
    <property type="entry name" value="RapZ-like"/>
</dbReference>
<dbReference type="PANTHER" id="PTHR30448">
    <property type="entry name" value="RNASE ADAPTER PROTEIN RAPZ"/>
    <property type="match status" value="1"/>
</dbReference>
<dbReference type="GO" id="GO:0005525">
    <property type="term" value="F:GTP binding"/>
    <property type="evidence" value="ECO:0007669"/>
    <property type="project" value="UniProtKB-UniRule"/>
</dbReference>
<evidence type="ECO:0000256" key="3">
    <source>
        <dbReference type="ARBA" id="ARBA00023134"/>
    </source>
</evidence>
<evidence type="ECO:0000313" key="7">
    <source>
        <dbReference type="EMBL" id="RZD16350.1"/>
    </source>
</evidence>
<name>A0A519BGG0_ACIG2</name>
<dbReference type="PIRSF" id="PIRSF005052">
    <property type="entry name" value="P-loopkin"/>
    <property type="match status" value="1"/>
</dbReference>
<evidence type="ECO:0000313" key="8">
    <source>
        <dbReference type="Proteomes" id="UP000316562"/>
    </source>
</evidence>
<dbReference type="SUPFAM" id="SSF52540">
    <property type="entry name" value="P-loop containing nucleoside triphosphate hydrolases"/>
    <property type="match status" value="1"/>
</dbReference>
<proteinExistence type="inferred from homology"/>
<sequence>MIINNMGTAEDSKSYFNIVLISGISGSGKSSALKILEDKGFFCVDNMPLLLLPKFLEVVFAARIKNILFVVDIREKNFLSRLEEHVKFLKDRSNFFKFIFLDADDDTVIKRYSESRRKHPLSEEKSIHESIKKERILLSGIKKLSDVIIDTSNTSIHELNSLILPHVECVGNNHIFSVRMVSFGFKFGIPLESDTLFDARFLPNPFFMPELKDLTGLDDNVAAYLKHFEETDRFLNYIYDYLTFFLPLYKKENKSYFTVAVGCTGGVHRSVFVVNELKNMFFAENEAYNIAYFHRDIGKI</sequence>
<accession>A0A519BGG0</accession>
<dbReference type="Proteomes" id="UP000316562">
    <property type="component" value="Unassembled WGS sequence"/>
</dbReference>
<feature type="domain" description="RapZ-like N-terminal" evidence="5">
    <location>
        <begin position="17"/>
        <end position="163"/>
    </location>
</feature>
<evidence type="ECO:0000259" key="5">
    <source>
        <dbReference type="Pfam" id="PF03668"/>
    </source>
</evidence>
<dbReference type="Gene3D" id="3.40.50.300">
    <property type="entry name" value="P-loop containing nucleotide triphosphate hydrolases"/>
    <property type="match status" value="1"/>
</dbReference>
<dbReference type="InterPro" id="IPR053931">
    <property type="entry name" value="RapZ_C"/>
</dbReference>
<dbReference type="GO" id="GO:0005524">
    <property type="term" value="F:ATP binding"/>
    <property type="evidence" value="ECO:0007669"/>
    <property type="project" value="UniProtKB-UniRule"/>
</dbReference>
<protein>
    <submittedName>
        <fullName evidence="7">RNase adapter RapZ</fullName>
    </submittedName>
</protein>
<dbReference type="AlphaFoldDB" id="A0A519BGG0"/>